<dbReference type="PANTHER" id="PTHR47053">
    <property type="entry name" value="MUREIN DD-ENDOPEPTIDASE MEPH-RELATED"/>
    <property type="match status" value="1"/>
</dbReference>
<evidence type="ECO:0000256" key="2">
    <source>
        <dbReference type="ARBA" id="ARBA00022670"/>
    </source>
</evidence>
<sequence>MVSWESSAQIITSKKEAIENGIYSYTEEDNNTETTENSVGLSAVKPIEKTTTEEKKKRKRLIESTRPDPDFIPAPDESYIAQQVVNNVMEFEGVRYKTGGTTKMGMDCSGMVYTTFNLFNISLPRSSREMAKAGREIKLEEVKKGDLLFFDNNPRRKRINHVGLVTEVTEDGDIKFIHATLQLGVTVSSLSESYYEKSFVQANRVIED</sequence>
<feature type="compositionally biased region" description="Basic and acidic residues" evidence="5">
    <location>
        <begin position="47"/>
        <end position="69"/>
    </location>
</feature>
<keyword evidence="2" id="KW-0645">Protease</keyword>
<gene>
    <name evidence="7" type="ORF">DVK85_03530</name>
</gene>
<accession>A0A345H9U1</accession>
<dbReference type="EMBL" id="CP031188">
    <property type="protein sequence ID" value="AXG73351.1"/>
    <property type="molecule type" value="Genomic_DNA"/>
</dbReference>
<dbReference type="InterPro" id="IPR038765">
    <property type="entry name" value="Papain-like_cys_pep_sf"/>
</dbReference>
<dbReference type="Proteomes" id="UP000253951">
    <property type="component" value="Chromosome"/>
</dbReference>
<dbReference type="OrthoDB" id="9807055at2"/>
<keyword evidence="8" id="KW-1185">Reference proteome</keyword>
<feature type="region of interest" description="Disordered" evidence="5">
    <location>
        <begin position="47"/>
        <end position="75"/>
    </location>
</feature>
<reference evidence="7 8" key="1">
    <citation type="submission" date="2018-07" db="EMBL/GenBank/DDBJ databases">
        <title>Complete genome sequence of Flavobacterium arcticum type strain SM1502T.</title>
        <authorList>
            <person name="Li Y."/>
            <person name="Li D.-D."/>
        </authorList>
    </citation>
    <scope>NUCLEOTIDE SEQUENCE [LARGE SCALE GENOMIC DNA]</scope>
    <source>
        <strain evidence="7 8">SM1502</strain>
    </source>
</reference>
<dbReference type="KEGG" id="fat:DVK85_03530"/>
<dbReference type="GO" id="GO:0008234">
    <property type="term" value="F:cysteine-type peptidase activity"/>
    <property type="evidence" value="ECO:0007669"/>
    <property type="project" value="UniProtKB-KW"/>
</dbReference>
<name>A0A345H9U1_9FLAO</name>
<evidence type="ECO:0000256" key="3">
    <source>
        <dbReference type="ARBA" id="ARBA00022801"/>
    </source>
</evidence>
<dbReference type="PROSITE" id="PS51935">
    <property type="entry name" value="NLPC_P60"/>
    <property type="match status" value="1"/>
</dbReference>
<evidence type="ECO:0000256" key="4">
    <source>
        <dbReference type="ARBA" id="ARBA00022807"/>
    </source>
</evidence>
<dbReference type="Pfam" id="PF00877">
    <property type="entry name" value="NLPC_P60"/>
    <property type="match status" value="1"/>
</dbReference>
<dbReference type="InterPro" id="IPR000064">
    <property type="entry name" value="NLP_P60_dom"/>
</dbReference>
<dbReference type="Gene3D" id="3.90.1720.10">
    <property type="entry name" value="endopeptidase domain like (from Nostoc punctiforme)"/>
    <property type="match status" value="1"/>
</dbReference>
<dbReference type="AlphaFoldDB" id="A0A345H9U1"/>
<dbReference type="SUPFAM" id="SSF54001">
    <property type="entry name" value="Cysteine proteinases"/>
    <property type="match status" value="1"/>
</dbReference>
<evidence type="ECO:0000256" key="5">
    <source>
        <dbReference type="SAM" id="MobiDB-lite"/>
    </source>
</evidence>
<dbReference type="GO" id="GO:0006508">
    <property type="term" value="P:proteolysis"/>
    <property type="evidence" value="ECO:0007669"/>
    <property type="project" value="UniProtKB-KW"/>
</dbReference>
<feature type="domain" description="NlpC/P60" evidence="6">
    <location>
        <begin position="78"/>
        <end position="206"/>
    </location>
</feature>
<keyword evidence="4" id="KW-0788">Thiol protease</keyword>
<dbReference type="PANTHER" id="PTHR47053:SF1">
    <property type="entry name" value="MUREIN DD-ENDOPEPTIDASE MEPH-RELATED"/>
    <property type="match status" value="1"/>
</dbReference>
<comment type="similarity">
    <text evidence="1">Belongs to the peptidase C40 family.</text>
</comment>
<evidence type="ECO:0000313" key="7">
    <source>
        <dbReference type="EMBL" id="AXG73351.1"/>
    </source>
</evidence>
<dbReference type="InterPro" id="IPR051202">
    <property type="entry name" value="Peptidase_C40"/>
</dbReference>
<organism evidence="7 8">
    <name type="scientific">Flavobacterium arcticum</name>
    <dbReference type="NCBI Taxonomy" id="1784713"/>
    <lineage>
        <taxon>Bacteria</taxon>
        <taxon>Pseudomonadati</taxon>
        <taxon>Bacteroidota</taxon>
        <taxon>Flavobacteriia</taxon>
        <taxon>Flavobacteriales</taxon>
        <taxon>Flavobacteriaceae</taxon>
        <taxon>Flavobacterium</taxon>
    </lineage>
</organism>
<protein>
    <submittedName>
        <fullName evidence="7">NlpC/P60 family protein</fullName>
    </submittedName>
</protein>
<evidence type="ECO:0000256" key="1">
    <source>
        <dbReference type="ARBA" id="ARBA00007074"/>
    </source>
</evidence>
<proteinExistence type="inferred from homology"/>
<evidence type="ECO:0000313" key="8">
    <source>
        <dbReference type="Proteomes" id="UP000253951"/>
    </source>
</evidence>
<keyword evidence="3" id="KW-0378">Hydrolase</keyword>
<evidence type="ECO:0000259" key="6">
    <source>
        <dbReference type="PROSITE" id="PS51935"/>
    </source>
</evidence>